<sequence length="267" mass="29609">MNRLSSRLFAGDLYLHYAWRLCMQLTPTPLPRSPDEMASMLYQYQQAAPRQVKMSTRLRLDVLAHRRWLTAHPHPLQDNAASMAEPTAPATPRPALRAWLAPRAPSPGRQALCVLHVHKHCDPRAHSRHARAADTRVGVDLRVVRAVTPRAGLPAPAPRGAMERDQAPARRVSPRSKPCLRSLRPGLGPGAGGHRFPRARFSFSSPPRLVSVAARNCFQTNVRCSPTAPCAISLSHAHTHAEREEVDHIQWRVGFRGADLDALPRAC</sequence>
<dbReference type="Proteomes" id="UP001215280">
    <property type="component" value="Unassembled WGS sequence"/>
</dbReference>
<evidence type="ECO:0000313" key="3">
    <source>
        <dbReference type="Proteomes" id="UP001215280"/>
    </source>
</evidence>
<proteinExistence type="predicted"/>
<organism evidence="2 3">
    <name type="scientific">Mycena maculata</name>
    <dbReference type="NCBI Taxonomy" id="230809"/>
    <lineage>
        <taxon>Eukaryota</taxon>
        <taxon>Fungi</taxon>
        <taxon>Dikarya</taxon>
        <taxon>Basidiomycota</taxon>
        <taxon>Agaricomycotina</taxon>
        <taxon>Agaricomycetes</taxon>
        <taxon>Agaricomycetidae</taxon>
        <taxon>Agaricales</taxon>
        <taxon>Marasmiineae</taxon>
        <taxon>Mycenaceae</taxon>
        <taxon>Mycena</taxon>
    </lineage>
</organism>
<dbReference type="AlphaFoldDB" id="A0AAD7I277"/>
<gene>
    <name evidence="2" type="ORF">DFH07DRAFT_846653</name>
</gene>
<evidence type="ECO:0000313" key="2">
    <source>
        <dbReference type="EMBL" id="KAJ7732222.1"/>
    </source>
</evidence>
<feature type="region of interest" description="Disordered" evidence="1">
    <location>
        <begin position="151"/>
        <end position="191"/>
    </location>
</feature>
<reference evidence="2" key="1">
    <citation type="submission" date="2023-03" db="EMBL/GenBank/DDBJ databases">
        <title>Massive genome expansion in bonnet fungi (Mycena s.s.) driven by repeated elements and novel gene families across ecological guilds.</title>
        <authorList>
            <consortium name="Lawrence Berkeley National Laboratory"/>
            <person name="Harder C.B."/>
            <person name="Miyauchi S."/>
            <person name="Viragh M."/>
            <person name="Kuo A."/>
            <person name="Thoen E."/>
            <person name="Andreopoulos B."/>
            <person name="Lu D."/>
            <person name="Skrede I."/>
            <person name="Drula E."/>
            <person name="Henrissat B."/>
            <person name="Morin E."/>
            <person name="Kohler A."/>
            <person name="Barry K."/>
            <person name="LaButti K."/>
            <person name="Morin E."/>
            <person name="Salamov A."/>
            <person name="Lipzen A."/>
            <person name="Mereny Z."/>
            <person name="Hegedus B."/>
            <person name="Baldrian P."/>
            <person name="Stursova M."/>
            <person name="Weitz H."/>
            <person name="Taylor A."/>
            <person name="Grigoriev I.V."/>
            <person name="Nagy L.G."/>
            <person name="Martin F."/>
            <person name="Kauserud H."/>
        </authorList>
    </citation>
    <scope>NUCLEOTIDE SEQUENCE</scope>
    <source>
        <strain evidence="2">CBHHK188m</strain>
    </source>
</reference>
<dbReference type="EMBL" id="JARJLG010000177">
    <property type="protein sequence ID" value="KAJ7732222.1"/>
    <property type="molecule type" value="Genomic_DNA"/>
</dbReference>
<protein>
    <submittedName>
        <fullName evidence="2">Uncharacterized protein</fullName>
    </submittedName>
</protein>
<name>A0AAD7I277_9AGAR</name>
<comment type="caution">
    <text evidence="2">The sequence shown here is derived from an EMBL/GenBank/DDBJ whole genome shotgun (WGS) entry which is preliminary data.</text>
</comment>
<keyword evidence="3" id="KW-1185">Reference proteome</keyword>
<feature type="compositionally biased region" description="Low complexity" evidence="1">
    <location>
        <begin position="151"/>
        <end position="160"/>
    </location>
</feature>
<evidence type="ECO:0000256" key="1">
    <source>
        <dbReference type="SAM" id="MobiDB-lite"/>
    </source>
</evidence>
<accession>A0AAD7I277</accession>